<name>A0A0A9CF56_ARUDO</name>
<reference evidence="1" key="1">
    <citation type="submission" date="2014-09" db="EMBL/GenBank/DDBJ databases">
        <authorList>
            <person name="Magalhaes I.L.F."/>
            <person name="Oliveira U."/>
            <person name="Santos F.R."/>
            <person name="Vidigal T.H.D.A."/>
            <person name="Brescovit A.D."/>
            <person name="Santos A.J."/>
        </authorList>
    </citation>
    <scope>NUCLEOTIDE SEQUENCE</scope>
    <source>
        <tissue evidence="1">Shoot tissue taken approximately 20 cm above the soil surface</tissue>
    </source>
</reference>
<organism evidence="1">
    <name type="scientific">Arundo donax</name>
    <name type="common">Giant reed</name>
    <name type="synonym">Donax arundinaceus</name>
    <dbReference type="NCBI Taxonomy" id="35708"/>
    <lineage>
        <taxon>Eukaryota</taxon>
        <taxon>Viridiplantae</taxon>
        <taxon>Streptophyta</taxon>
        <taxon>Embryophyta</taxon>
        <taxon>Tracheophyta</taxon>
        <taxon>Spermatophyta</taxon>
        <taxon>Magnoliopsida</taxon>
        <taxon>Liliopsida</taxon>
        <taxon>Poales</taxon>
        <taxon>Poaceae</taxon>
        <taxon>PACMAD clade</taxon>
        <taxon>Arundinoideae</taxon>
        <taxon>Arundineae</taxon>
        <taxon>Arundo</taxon>
    </lineage>
</organism>
<dbReference type="AlphaFoldDB" id="A0A0A9CF56"/>
<dbReference type="EMBL" id="GBRH01227793">
    <property type="protein sequence ID" value="JAD70102.1"/>
    <property type="molecule type" value="Transcribed_RNA"/>
</dbReference>
<evidence type="ECO:0000313" key="1">
    <source>
        <dbReference type="EMBL" id="JAD70102.1"/>
    </source>
</evidence>
<reference evidence="1" key="2">
    <citation type="journal article" date="2015" name="Data Brief">
        <title>Shoot transcriptome of the giant reed, Arundo donax.</title>
        <authorList>
            <person name="Barrero R.A."/>
            <person name="Guerrero F.D."/>
            <person name="Moolhuijzen P."/>
            <person name="Goolsby J.A."/>
            <person name="Tidwell J."/>
            <person name="Bellgard S.E."/>
            <person name="Bellgard M.I."/>
        </authorList>
    </citation>
    <scope>NUCLEOTIDE SEQUENCE</scope>
    <source>
        <tissue evidence="1">Shoot tissue taken approximately 20 cm above the soil surface</tissue>
    </source>
</reference>
<accession>A0A0A9CF56</accession>
<sequence>MPFGNNLIPLPYVHTLDERDCSGNFLRISFKL</sequence>
<protein>
    <submittedName>
        <fullName evidence="1">Uncharacterized protein</fullName>
    </submittedName>
</protein>
<proteinExistence type="predicted"/>